<dbReference type="SUPFAM" id="SSF48008">
    <property type="entry name" value="GntR ligand-binding domain-like"/>
    <property type="match status" value="1"/>
</dbReference>
<dbReference type="PRINTS" id="PR00035">
    <property type="entry name" value="HTHGNTR"/>
</dbReference>
<dbReference type="InterPro" id="IPR036390">
    <property type="entry name" value="WH_DNA-bd_sf"/>
</dbReference>
<evidence type="ECO:0000313" key="5">
    <source>
        <dbReference type="EMBL" id="MCY6484609.1"/>
    </source>
</evidence>
<dbReference type="PROSITE" id="PS50949">
    <property type="entry name" value="HTH_GNTR"/>
    <property type="match status" value="1"/>
</dbReference>
<reference evidence="5" key="1">
    <citation type="submission" date="2022-12" db="EMBL/GenBank/DDBJ databases">
        <authorList>
            <person name="Wang J."/>
        </authorList>
    </citation>
    <scope>NUCLEOTIDE SEQUENCE</scope>
    <source>
        <strain evidence="5">HY-45-18</strain>
    </source>
</reference>
<keyword evidence="1" id="KW-0805">Transcription regulation</keyword>
<evidence type="ECO:0000256" key="3">
    <source>
        <dbReference type="ARBA" id="ARBA00023163"/>
    </source>
</evidence>
<organism evidence="5 6">
    <name type="scientific">Clostridium aestuarii</name>
    <dbReference type="NCBI Taxonomy" id="338193"/>
    <lineage>
        <taxon>Bacteria</taxon>
        <taxon>Bacillati</taxon>
        <taxon>Bacillota</taxon>
        <taxon>Clostridia</taxon>
        <taxon>Eubacteriales</taxon>
        <taxon>Clostridiaceae</taxon>
        <taxon>Clostridium</taxon>
    </lineage>
</organism>
<dbReference type="Pfam" id="PF07729">
    <property type="entry name" value="FCD"/>
    <property type="match status" value="1"/>
</dbReference>
<dbReference type="CDD" id="cd07377">
    <property type="entry name" value="WHTH_GntR"/>
    <property type="match status" value="1"/>
</dbReference>
<evidence type="ECO:0000313" key="6">
    <source>
        <dbReference type="Proteomes" id="UP001078443"/>
    </source>
</evidence>
<keyword evidence="6" id="KW-1185">Reference proteome</keyword>
<dbReference type="SUPFAM" id="SSF46785">
    <property type="entry name" value="Winged helix' DNA-binding domain"/>
    <property type="match status" value="1"/>
</dbReference>
<evidence type="ECO:0000256" key="2">
    <source>
        <dbReference type="ARBA" id="ARBA00023125"/>
    </source>
</evidence>
<dbReference type="SMART" id="SM00345">
    <property type="entry name" value="HTH_GNTR"/>
    <property type="match status" value="1"/>
</dbReference>
<dbReference type="Pfam" id="PF00392">
    <property type="entry name" value="GntR"/>
    <property type="match status" value="1"/>
</dbReference>
<dbReference type="InterPro" id="IPR000524">
    <property type="entry name" value="Tscrpt_reg_HTH_GntR"/>
</dbReference>
<dbReference type="Gene3D" id="1.10.10.10">
    <property type="entry name" value="Winged helix-like DNA-binding domain superfamily/Winged helix DNA-binding domain"/>
    <property type="match status" value="1"/>
</dbReference>
<gene>
    <name evidence="5" type="ORF">OW763_09685</name>
</gene>
<proteinExistence type="predicted"/>
<protein>
    <submittedName>
        <fullName evidence="5">GntR family transcriptional regulator</fullName>
    </submittedName>
</protein>
<feature type="domain" description="HTH gntR-type" evidence="4">
    <location>
        <begin position="12"/>
        <end position="79"/>
    </location>
</feature>
<dbReference type="Gene3D" id="1.20.120.530">
    <property type="entry name" value="GntR ligand-binding domain-like"/>
    <property type="match status" value="1"/>
</dbReference>
<name>A0ABT4D046_9CLOT</name>
<dbReference type="PANTHER" id="PTHR43537">
    <property type="entry name" value="TRANSCRIPTIONAL REGULATOR, GNTR FAMILY"/>
    <property type="match status" value="1"/>
</dbReference>
<sequence length="226" mass="26400">MFDSLNNPNKIVTIKEQVYDIIKELILSGKAKPGEWLQETKLANELNVSRSPVREALKQLVGEGILENIPNKGVFVRTLSKKDIIDIFELRLTLEKYAIKKTIELITTEKLSVFDDIYTKLEENFINNNASEYCKVDTELHNMFFYLSDNMVAYKVNKNTFSMMQPFRIISLRGEQRFKESLIEHKGIIDGIKERNFEKAWGFNKTHLTLAKNEILKYIKEQENNK</sequence>
<accession>A0ABT4D046</accession>
<keyword evidence="3" id="KW-0804">Transcription</keyword>
<dbReference type="EMBL" id="JAPQER010000003">
    <property type="protein sequence ID" value="MCY6484609.1"/>
    <property type="molecule type" value="Genomic_DNA"/>
</dbReference>
<evidence type="ECO:0000256" key="1">
    <source>
        <dbReference type="ARBA" id="ARBA00023015"/>
    </source>
</evidence>
<comment type="caution">
    <text evidence="5">The sequence shown here is derived from an EMBL/GenBank/DDBJ whole genome shotgun (WGS) entry which is preliminary data.</text>
</comment>
<dbReference type="InterPro" id="IPR011711">
    <property type="entry name" value="GntR_C"/>
</dbReference>
<dbReference type="InterPro" id="IPR036388">
    <property type="entry name" value="WH-like_DNA-bd_sf"/>
</dbReference>
<dbReference type="Proteomes" id="UP001078443">
    <property type="component" value="Unassembled WGS sequence"/>
</dbReference>
<dbReference type="PANTHER" id="PTHR43537:SF24">
    <property type="entry name" value="GLUCONATE OPERON TRANSCRIPTIONAL REPRESSOR"/>
    <property type="match status" value="1"/>
</dbReference>
<keyword evidence="2" id="KW-0238">DNA-binding</keyword>
<dbReference type="RefSeq" id="WP_268040914.1">
    <property type="nucleotide sequence ID" value="NZ_JAPQER010000003.1"/>
</dbReference>
<dbReference type="InterPro" id="IPR008920">
    <property type="entry name" value="TF_FadR/GntR_C"/>
</dbReference>
<evidence type="ECO:0000259" key="4">
    <source>
        <dbReference type="PROSITE" id="PS50949"/>
    </source>
</evidence>